<dbReference type="Pfam" id="PF02541">
    <property type="entry name" value="Ppx-GppA"/>
    <property type="match status" value="1"/>
</dbReference>
<dbReference type="Gene3D" id="1.10.3210.10">
    <property type="entry name" value="Hypothetical protein af1432"/>
    <property type="match status" value="1"/>
</dbReference>
<dbReference type="Pfam" id="PF21697">
    <property type="entry name" value="Ppx_C"/>
    <property type="match status" value="1"/>
</dbReference>
<feature type="domain" description="Exopolyphosphatase C-terminal" evidence="2">
    <location>
        <begin position="336"/>
        <end position="498"/>
    </location>
</feature>
<dbReference type="PANTHER" id="PTHR30005">
    <property type="entry name" value="EXOPOLYPHOSPHATASE"/>
    <property type="match status" value="1"/>
</dbReference>
<dbReference type="PANTHER" id="PTHR30005:SF0">
    <property type="entry name" value="RETROGRADE REGULATION PROTEIN 2"/>
    <property type="match status" value="1"/>
</dbReference>
<protein>
    <submittedName>
        <fullName evidence="3">Exopolyphosphatase/guanosine-5'-triphosphate, 3'-diphosphate pyrophosphatase</fullName>
    </submittedName>
</protein>
<proteinExistence type="predicted"/>
<dbReference type="CDD" id="cd24052">
    <property type="entry name" value="ASKHA_NBD_HpPPX-GppA-like"/>
    <property type="match status" value="1"/>
</dbReference>
<reference evidence="3 4" key="1">
    <citation type="submission" date="2019-06" db="EMBL/GenBank/DDBJ databases">
        <title>Genomic Encyclopedia of Type Strains, Phase IV (KMG-V): Genome sequencing to study the core and pangenomes of soil and plant-associated prokaryotes.</title>
        <authorList>
            <person name="Whitman W."/>
        </authorList>
    </citation>
    <scope>NUCLEOTIDE SEQUENCE [LARGE SCALE GENOMIC DNA]</scope>
    <source>
        <strain evidence="3 4">BR 11622</strain>
    </source>
</reference>
<accession>A0A560HI71</accession>
<dbReference type="Gene3D" id="3.30.420.40">
    <property type="match status" value="1"/>
</dbReference>
<dbReference type="InterPro" id="IPR050273">
    <property type="entry name" value="GppA/Ppx_hydrolase"/>
</dbReference>
<evidence type="ECO:0000259" key="1">
    <source>
        <dbReference type="Pfam" id="PF02541"/>
    </source>
</evidence>
<dbReference type="InterPro" id="IPR003695">
    <property type="entry name" value="Ppx_GppA_N"/>
</dbReference>
<evidence type="ECO:0000259" key="2">
    <source>
        <dbReference type="Pfam" id="PF21697"/>
    </source>
</evidence>
<organism evidence="3 4">
    <name type="scientific">Nitrospirillum amazonense</name>
    <dbReference type="NCBI Taxonomy" id="28077"/>
    <lineage>
        <taxon>Bacteria</taxon>
        <taxon>Pseudomonadati</taxon>
        <taxon>Pseudomonadota</taxon>
        <taxon>Alphaproteobacteria</taxon>
        <taxon>Rhodospirillales</taxon>
        <taxon>Azospirillaceae</taxon>
        <taxon>Nitrospirillum</taxon>
    </lineage>
</organism>
<keyword evidence="4" id="KW-1185">Reference proteome</keyword>
<dbReference type="AlphaFoldDB" id="A0A560HI71"/>
<dbReference type="RefSeq" id="WP_145729423.1">
    <property type="nucleotide sequence ID" value="NZ_VITR01000001.1"/>
</dbReference>
<name>A0A560HI71_9PROT</name>
<feature type="domain" description="Ppx/GppA phosphatase N-terminal" evidence="1">
    <location>
        <begin position="33"/>
        <end position="310"/>
    </location>
</feature>
<dbReference type="OrthoDB" id="3698573at2"/>
<dbReference type="InterPro" id="IPR043129">
    <property type="entry name" value="ATPase_NBD"/>
</dbReference>
<dbReference type="SUPFAM" id="SSF53067">
    <property type="entry name" value="Actin-like ATPase domain"/>
    <property type="match status" value="2"/>
</dbReference>
<dbReference type="Gene3D" id="3.30.420.150">
    <property type="entry name" value="Exopolyphosphatase. Domain 2"/>
    <property type="match status" value="1"/>
</dbReference>
<dbReference type="GO" id="GO:0016462">
    <property type="term" value="F:pyrophosphatase activity"/>
    <property type="evidence" value="ECO:0007669"/>
    <property type="project" value="TreeGrafter"/>
</dbReference>
<sequence>MPVKFDRPAPERHVGSDRLAVIDIGSNSMRVVVYDRLERSPIAIFNEKIMCGLGRSVEKTGKLHPEGVKLALANLARFRRLIEGMQVGRVDILATAAVRDAKDGAKFVADVEALTGVPVTVLAGEEEARLSAMGVLSGTPGADGLMGDLGGGSLELVTLDKGVIGRQATLPLGPLRLIEAVDGKPGSATKLIDAQLAKLPWALEGRGRDFHPVGGGWRALAKMHMEQVGHPLHIIHHYVVDARVMADFAGLVGRQSRASLEKMPGVSRRRLETLPMAALVMERLLRAVQPSNVVFSAYGLREGFLFDQLSAEERRRDPLIDSCTQVAERLGRFGEAATLTQWTSPLFAGEDEAAARLRTAACLLSDLGWSEHPDYRAEHAYLRVLRMPFAGADHAERAFLALASFVRYAGTADGQPLGLTRTLLSEAQLSRAVIVGLALRLAHTLTGGAATLLQRTALRLTPDTLTLLLPRDAAMLDGDAVQRRLDALAKTLGRKGTVVVQQGPTLADTGV</sequence>
<dbReference type="Proteomes" id="UP000315751">
    <property type="component" value="Unassembled WGS sequence"/>
</dbReference>
<evidence type="ECO:0000313" key="4">
    <source>
        <dbReference type="Proteomes" id="UP000315751"/>
    </source>
</evidence>
<dbReference type="InterPro" id="IPR048951">
    <property type="entry name" value="Ppx_C"/>
</dbReference>
<evidence type="ECO:0000313" key="3">
    <source>
        <dbReference type="EMBL" id="TWB46156.1"/>
    </source>
</evidence>
<dbReference type="EMBL" id="VITR01000001">
    <property type="protein sequence ID" value="TWB46156.1"/>
    <property type="molecule type" value="Genomic_DNA"/>
</dbReference>
<dbReference type="SUPFAM" id="SSF109604">
    <property type="entry name" value="HD-domain/PDEase-like"/>
    <property type="match status" value="1"/>
</dbReference>
<gene>
    <name evidence="3" type="ORF">FBZ90_101491</name>
</gene>
<comment type="caution">
    <text evidence="3">The sequence shown here is derived from an EMBL/GenBank/DDBJ whole genome shotgun (WGS) entry which is preliminary data.</text>
</comment>